<evidence type="ECO:0000259" key="4">
    <source>
        <dbReference type="Pfam" id="PF22936"/>
    </source>
</evidence>
<proteinExistence type="predicted"/>
<dbReference type="Pfam" id="PF07727">
    <property type="entry name" value="RVT_2"/>
    <property type="match status" value="1"/>
</dbReference>
<evidence type="ECO:0000259" key="2">
    <source>
        <dbReference type="Pfam" id="PF07727"/>
    </source>
</evidence>
<feature type="domain" description="Retrotransposon Copia-like N-terminal" evidence="3">
    <location>
        <begin position="76"/>
        <end position="123"/>
    </location>
</feature>
<keyword evidence="1" id="KW-0378">Hydrolase</keyword>
<name>A0AAW2TNI9_9LAMI</name>
<dbReference type="SUPFAM" id="SSF56672">
    <property type="entry name" value="DNA/RNA polymerases"/>
    <property type="match status" value="1"/>
</dbReference>
<dbReference type="PANTHER" id="PTHR37610">
    <property type="entry name" value="CCHC-TYPE DOMAIN-CONTAINING PROTEIN"/>
    <property type="match status" value="1"/>
</dbReference>
<evidence type="ECO:0000256" key="1">
    <source>
        <dbReference type="ARBA" id="ARBA00022750"/>
    </source>
</evidence>
<dbReference type="InterPro" id="IPR013103">
    <property type="entry name" value="RVT_2"/>
</dbReference>
<organism evidence="5">
    <name type="scientific">Sesamum latifolium</name>
    <dbReference type="NCBI Taxonomy" id="2727402"/>
    <lineage>
        <taxon>Eukaryota</taxon>
        <taxon>Viridiplantae</taxon>
        <taxon>Streptophyta</taxon>
        <taxon>Embryophyta</taxon>
        <taxon>Tracheophyta</taxon>
        <taxon>Spermatophyta</taxon>
        <taxon>Magnoliopsida</taxon>
        <taxon>eudicotyledons</taxon>
        <taxon>Gunneridae</taxon>
        <taxon>Pentapetalae</taxon>
        <taxon>asterids</taxon>
        <taxon>lamiids</taxon>
        <taxon>Lamiales</taxon>
        <taxon>Pedaliaceae</taxon>
        <taxon>Sesamum</taxon>
    </lineage>
</organism>
<keyword evidence="1" id="KW-0064">Aspartyl protease</keyword>
<feature type="domain" description="Reverse transcriptase Ty1/copia-type" evidence="2">
    <location>
        <begin position="605"/>
        <end position="843"/>
    </location>
</feature>
<dbReference type="GO" id="GO:0004190">
    <property type="term" value="F:aspartic-type endopeptidase activity"/>
    <property type="evidence" value="ECO:0007669"/>
    <property type="project" value="UniProtKB-KW"/>
</dbReference>
<dbReference type="InterPro" id="IPR029472">
    <property type="entry name" value="Copia-like_N"/>
</dbReference>
<comment type="caution">
    <text evidence="5">The sequence shown here is derived from an EMBL/GenBank/DDBJ whole genome shotgun (WGS) entry which is preliminary data.</text>
</comment>
<dbReference type="InterPro" id="IPR054722">
    <property type="entry name" value="PolX-like_BBD"/>
</dbReference>
<keyword evidence="1" id="KW-0645">Protease</keyword>
<gene>
    <name evidence="5" type="ORF">Slati_3963400</name>
</gene>
<accession>A0AAW2TNI9</accession>
<dbReference type="EMBL" id="JACGWN010000014">
    <property type="protein sequence ID" value="KAL0406495.1"/>
    <property type="molecule type" value="Genomic_DNA"/>
</dbReference>
<dbReference type="PANTHER" id="PTHR37610:SF40">
    <property type="entry name" value="OS01G0909600 PROTEIN"/>
    <property type="match status" value="1"/>
</dbReference>
<dbReference type="InterPro" id="IPR043502">
    <property type="entry name" value="DNA/RNA_pol_sf"/>
</dbReference>
<feature type="domain" description="Retrovirus-related Pol polyprotein from transposon TNT 1-94-like beta-barrel" evidence="4">
    <location>
        <begin position="444"/>
        <end position="506"/>
    </location>
</feature>
<protein>
    <submittedName>
        <fullName evidence="5">Retrovirus-related Pol polyprotein from transposon RE1</fullName>
    </submittedName>
</protein>
<reference evidence="5" key="2">
    <citation type="journal article" date="2024" name="Plant">
        <title>Genomic evolution and insights into agronomic trait innovations of Sesamum species.</title>
        <authorList>
            <person name="Miao H."/>
            <person name="Wang L."/>
            <person name="Qu L."/>
            <person name="Liu H."/>
            <person name="Sun Y."/>
            <person name="Le M."/>
            <person name="Wang Q."/>
            <person name="Wei S."/>
            <person name="Zheng Y."/>
            <person name="Lin W."/>
            <person name="Duan Y."/>
            <person name="Cao H."/>
            <person name="Xiong S."/>
            <person name="Wang X."/>
            <person name="Wei L."/>
            <person name="Li C."/>
            <person name="Ma Q."/>
            <person name="Ju M."/>
            <person name="Zhao R."/>
            <person name="Li G."/>
            <person name="Mu C."/>
            <person name="Tian Q."/>
            <person name="Mei H."/>
            <person name="Zhang T."/>
            <person name="Gao T."/>
            <person name="Zhang H."/>
        </authorList>
    </citation>
    <scope>NUCLEOTIDE SEQUENCE</scope>
    <source>
        <strain evidence="5">KEN1</strain>
    </source>
</reference>
<evidence type="ECO:0000259" key="3">
    <source>
        <dbReference type="Pfam" id="PF14244"/>
    </source>
</evidence>
<sequence>MVSKLGLVSLVPSPTCGGAVKHSSDDAVSSHEDGLCILKTSLVHLSVHCVFSAEIWLKVRLRANECQYEKDVLFLHPSEHSGLSLSSLPLDEYNFLSWSRSIYVSLGTKLKLGFIDGSFPEPAQGSKTFEQWRRVDLMVTSWIWNSISKDIVEAFMYASSSRELWLELQRRYGRSNGPMIYQIQREISTVSQGDLSVTAYFTKIKKLWNEICCLAPSPKCTCGKCVCDLSKAISVQNESIQLMQFLMGLHEVYDKERSQVLMMDPLPDVEKAFGMILSVEKQRFVNLSMTDSYNNNSVYLAAGRENRRGYTDKHIQKRKPFVDKRLLTCDHCHKSGHSKESCFKLFGVLDWYKTLPEQKKKDVGVKNFAATIGTSSSVGGSNQPQNSAHNQDTLTAMMAEMLQLMKDKSLPSDPLTSTYANYAYFDEEFAGNVSSLSAFDSSFWIIDTGATNHICADITLFQSYTSPKCPQLIKLPDGSKAPVLYTGIIHLTPDLVLDHVFFVPNSQSICYPDVVFHEHIYPYVGTTSPSSSCPLPTVPLHLDSLQPDSIPSATVPAVPSSPAISLPDHVTSFNPDTASSTMPITQAVRKSSRHTHPAWLWRKITWRLTPLPAGKNAIGCKWIYKTKLKADGSVDRYKARLVAKGFNQIEGIDYTESFSPVAKAVTVRIFLVLAASYAWPIQQLDINNAFLHGYLDEDLYMLPPEGYDVKPGLVCKLERSLYGLKQASRQWNLEFTVKLEAYGFVQSAHDYCLFTMVTDQGRIFLLVYVDDILITGPSLSEIQKVKSYLHNLFTIKDLGDARYFLGLEIARNSSGTYLAQTKYTLDIIKDAGLLYSKAATTPLPQGLKFTADCGAKLQHPDAYRRLIGRLLYLDLLDLTSHTRSRN</sequence>
<evidence type="ECO:0000313" key="5">
    <source>
        <dbReference type="EMBL" id="KAL0406495.1"/>
    </source>
</evidence>
<reference evidence="5" key="1">
    <citation type="submission" date="2020-06" db="EMBL/GenBank/DDBJ databases">
        <authorList>
            <person name="Li T."/>
            <person name="Hu X."/>
            <person name="Zhang T."/>
            <person name="Song X."/>
            <person name="Zhang H."/>
            <person name="Dai N."/>
            <person name="Sheng W."/>
            <person name="Hou X."/>
            <person name="Wei L."/>
        </authorList>
    </citation>
    <scope>NUCLEOTIDE SEQUENCE</scope>
    <source>
        <strain evidence="5">KEN1</strain>
        <tissue evidence="5">Leaf</tissue>
    </source>
</reference>
<dbReference type="Pfam" id="PF14244">
    <property type="entry name" value="Retrotran_gag_3"/>
    <property type="match status" value="1"/>
</dbReference>
<dbReference type="Pfam" id="PF22936">
    <property type="entry name" value="Pol_BBD"/>
    <property type="match status" value="1"/>
</dbReference>
<dbReference type="AlphaFoldDB" id="A0AAW2TNI9"/>